<keyword evidence="1" id="KW-0472">Membrane</keyword>
<dbReference type="Proteomes" id="UP000191040">
    <property type="component" value="Chromosome I"/>
</dbReference>
<feature type="transmembrane region" description="Helical" evidence="1">
    <location>
        <begin position="71"/>
        <end position="92"/>
    </location>
</feature>
<name>A0A1T4Z8T6_9ACTN</name>
<keyword evidence="4" id="KW-1185">Reference proteome</keyword>
<feature type="transmembrane region" description="Helical" evidence="1">
    <location>
        <begin position="21"/>
        <end position="42"/>
    </location>
</feature>
<feature type="transmembrane region" description="Helical" evidence="1">
    <location>
        <begin position="203"/>
        <end position="224"/>
    </location>
</feature>
<evidence type="ECO:0000313" key="3">
    <source>
        <dbReference type="EMBL" id="SKB10298.1"/>
    </source>
</evidence>
<dbReference type="Pfam" id="PF06724">
    <property type="entry name" value="DUF1206"/>
    <property type="match status" value="3"/>
</dbReference>
<feature type="domain" description="DUF1206" evidence="2">
    <location>
        <begin position="25"/>
        <end position="92"/>
    </location>
</feature>
<accession>A0A1T4Z8T6</accession>
<proteinExistence type="predicted"/>
<dbReference type="AlphaFoldDB" id="A0A1T4Z8T6"/>
<evidence type="ECO:0000313" key="4">
    <source>
        <dbReference type="Proteomes" id="UP000191040"/>
    </source>
</evidence>
<protein>
    <recommendedName>
        <fullName evidence="2">DUF1206 domain-containing protein</fullName>
    </recommendedName>
</protein>
<sequence length="272" mass="28233">MAPRSAKSAARAVDDHPALDYVARAGLVAFGVVHLMMGWLTLQLAFGDRENKADSTGAVRELAQQPFGEPIVWAVGIGMVLLAVWQAIEAAVGHRSDDGATRLRKRLTSLGKVVLYVAIAATAFKVVTGSSSSKKDGTASFSAKLMDLPLGQALVGLVALGIAAVGAYLIFKGLTERFLKDIEAGGASGRVGSAYVWLGKIGYVAKGVAVLGVAALFGYAAITHEPDKSGGIDEALLAVLDQPLGPVAIALVGVGFAAFGLFCFAWARHIDR</sequence>
<feature type="transmembrane region" description="Helical" evidence="1">
    <location>
        <begin position="150"/>
        <end position="171"/>
    </location>
</feature>
<evidence type="ECO:0000256" key="1">
    <source>
        <dbReference type="SAM" id="Phobius"/>
    </source>
</evidence>
<dbReference type="EMBL" id="LT796768">
    <property type="protein sequence ID" value="SKB10298.1"/>
    <property type="molecule type" value="Genomic_DNA"/>
</dbReference>
<organism evidence="3 4">
    <name type="scientific">Aeromicrobium choanae</name>
    <dbReference type="NCBI Taxonomy" id="1736691"/>
    <lineage>
        <taxon>Bacteria</taxon>
        <taxon>Bacillati</taxon>
        <taxon>Actinomycetota</taxon>
        <taxon>Actinomycetes</taxon>
        <taxon>Propionibacteriales</taxon>
        <taxon>Nocardioidaceae</taxon>
        <taxon>Aeromicrobium</taxon>
    </lineage>
</organism>
<gene>
    <name evidence="3" type="ORF">SAMN06295964_3240</name>
</gene>
<feature type="transmembrane region" description="Helical" evidence="1">
    <location>
        <begin position="244"/>
        <end position="267"/>
    </location>
</feature>
<reference evidence="4" key="1">
    <citation type="submission" date="2017-02" db="EMBL/GenBank/DDBJ databases">
        <authorList>
            <person name="Varghese N."/>
            <person name="Submissions S."/>
        </authorList>
    </citation>
    <scope>NUCLEOTIDE SEQUENCE [LARGE SCALE GENOMIC DNA]</scope>
    <source>
        <strain evidence="4">9H-4</strain>
    </source>
</reference>
<feature type="domain" description="DUF1206" evidence="2">
    <location>
        <begin position="201"/>
        <end position="268"/>
    </location>
</feature>
<dbReference type="OrthoDB" id="4552598at2"/>
<evidence type="ECO:0000259" key="2">
    <source>
        <dbReference type="Pfam" id="PF06724"/>
    </source>
</evidence>
<feature type="domain" description="DUF1206" evidence="2">
    <location>
        <begin position="111"/>
        <end position="175"/>
    </location>
</feature>
<dbReference type="STRING" id="1736691.SAMN06295964_3240"/>
<feature type="transmembrane region" description="Helical" evidence="1">
    <location>
        <begin position="113"/>
        <end position="130"/>
    </location>
</feature>
<dbReference type="InterPro" id="IPR009597">
    <property type="entry name" value="DUF1206"/>
</dbReference>
<keyword evidence="1" id="KW-0812">Transmembrane</keyword>
<keyword evidence="1" id="KW-1133">Transmembrane helix</keyword>